<dbReference type="EMBL" id="LYBW01000044">
    <property type="protein sequence ID" value="ODR92383.1"/>
    <property type="molecule type" value="Genomic_DNA"/>
</dbReference>
<dbReference type="InterPro" id="IPR003700">
    <property type="entry name" value="Pantoate_hydroxy_MeTrfase"/>
</dbReference>
<dbReference type="SUPFAM" id="SSF51621">
    <property type="entry name" value="Phosphoenolpyruvate/pyruvate domain"/>
    <property type="match status" value="1"/>
</dbReference>
<dbReference type="AlphaFoldDB" id="A0A1E3VFL4"/>
<reference evidence="7" key="1">
    <citation type="submission" date="2016-05" db="EMBL/GenBank/DDBJ databases">
        <authorList>
            <person name="Li Y."/>
        </authorList>
    </citation>
    <scope>NUCLEOTIDE SEQUENCE [LARGE SCALE GENOMIC DNA]</scope>
    <source>
        <strain evidence="7">YIC4027</strain>
    </source>
</reference>
<comment type="subunit">
    <text evidence="2">Homodecamer; pentamer of dimers.</text>
</comment>
<evidence type="ECO:0000256" key="2">
    <source>
        <dbReference type="ARBA" id="ARBA00011424"/>
    </source>
</evidence>
<evidence type="ECO:0000256" key="5">
    <source>
        <dbReference type="ARBA" id="ARBA00022679"/>
    </source>
</evidence>
<dbReference type="InterPro" id="IPR015813">
    <property type="entry name" value="Pyrv/PenolPyrv_kinase-like_dom"/>
</dbReference>
<accession>A0A1E3VFL4</accession>
<dbReference type="STRING" id="1752398.A8M32_04905"/>
<name>A0A1E3VFL4_9HYPH</name>
<evidence type="ECO:0000313" key="6">
    <source>
        <dbReference type="EMBL" id="ODR92383.1"/>
    </source>
</evidence>
<evidence type="ECO:0000313" key="7">
    <source>
        <dbReference type="Proteomes" id="UP000094342"/>
    </source>
</evidence>
<dbReference type="RefSeq" id="WP_069457300.1">
    <property type="nucleotide sequence ID" value="NZ_CP034909.1"/>
</dbReference>
<dbReference type="Gene3D" id="3.20.20.60">
    <property type="entry name" value="Phosphoenolpyruvate-binding domains"/>
    <property type="match status" value="1"/>
</dbReference>
<dbReference type="GO" id="GO:0032259">
    <property type="term" value="P:methylation"/>
    <property type="evidence" value="ECO:0007669"/>
    <property type="project" value="UniProtKB-KW"/>
</dbReference>
<organism evidence="6 7">
    <name type="scientific">Sinorhizobium alkalisoli</name>
    <dbReference type="NCBI Taxonomy" id="1752398"/>
    <lineage>
        <taxon>Bacteria</taxon>
        <taxon>Pseudomonadati</taxon>
        <taxon>Pseudomonadota</taxon>
        <taxon>Alphaproteobacteria</taxon>
        <taxon>Hyphomicrobiales</taxon>
        <taxon>Rhizobiaceae</taxon>
        <taxon>Sinorhizobium/Ensifer group</taxon>
        <taxon>Sinorhizobium</taxon>
    </lineage>
</organism>
<evidence type="ECO:0000256" key="4">
    <source>
        <dbReference type="ARBA" id="ARBA00022655"/>
    </source>
</evidence>
<proteinExistence type="inferred from homology"/>
<dbReference type="GO" id="GO:0000287">
    <property type="term" value="F:magnesium ion binding"/>
    <property type="evidence" value="ECO:0007669"/>
    <property type="project" value="TreeGrafter"/>
</dbReference>
<sequence length="271" mass="29483">MISRKMTVADLRALKGKRQLVMLRVETAEDAAAAEQAGIDMISVPPSLLTHPDFRDAAPSLFCVASLSYGMYATAKEYLRAAFEARRAGADAVYCAASLRIVRRLAEERIPVCGHVGMIPSQITWTGGFKAVGKTVESAMEIWRNVTELEMAGAVMAEIEVVPESVAAEICSRTSLILMSMGAGAGCDGQYMFAVDILGSHKGHYPRHSKTYRNFAAEYDRLQSERIGAFRDFADDVARGTYPAPGHVVPLDGEILAEFVRKLSESNGNSR</sequence>
<dbReference type="PANTHER" id="PTHR20881">
    <property type="entry name" value="3-METHYL-2-OXOBUTANOATE HYDROXYMETHYLTRANSFERASE"/>
    <property type="match status" value="1"/>
</dbReference>
<keyword evidence="7" id="KW-1185">Reference proteome</keyword>
<comment type="similarity">
    <text evidence="1">Belongs to the PanB family.</text>
</comment>
<dbReference type="PIRSF" id="PIRSF000388">
    <property type="entry name" value="Pantoate_hydroxy_MeTrfase"/>
    <property type="match status" value="1"/>
</dbReference>
<protein>
    <recommendedName>
        <fullName evidence="3">3-methyl-2-oxobutanoate hydroxymethyltransferase</fullName>
        <ecNumber evidence="3">2.1.2.11</ecNumber>
    </recommendedName>
</protein>
<dbReference type="Proteomes" id="UP000094342">
    <property type="component" value="Unassembled WGS sequence"/>
</dbReference>
<dbReference type="EC" id="2.1.2.11" evidence="3"/>
<keyword evidence="6" id="KW-0489">Methyltransferase</keyword>
<dbReference type="PANTHER" id="PTHR20881:SF0">
    <property type="entry name" value="3-METHYL-2-OXOBUTANOATE HYDROXYMETHYLTRANSFERASE"/>
    <property type="match status" value="1"/>
</dbReference>
<dbReference type="OrthoDB" id="9781789at2"/>
<keyword evidence="4" id="KW-0566">Pantothenate biosynthesis</keyword>
<evidence type="ECO:0000256" key="3">
    <source>
        <dbReference type="ARBA" id="ARBA00012618"/>
    </source>
</evidence>
<comment type="caution">
    <text evidence="6">The sequence shown here is derived from an EMBL/GenBank/DDBJ whole genome shotgun (WGS) entry which is preliminary data.</text>
</comment>
<keyword evidence="5 6" id="KW-0808">Transferase</keyword>
<dbReference type="GO" id="GO:0015940">
    <property type="term" value="P:pantothenate biosynthetic process"/>
    <property type="evidence" value="ECO:0007669"/>
    <property type="project" value="UniProtKB-KW"/>
</dbReference>
<dbReference type="GO" id="GO:0003864">
    <property type="term" value="F:3-methyl-2-oxobutanoate hydroxymethyltransferase activity"/>
    <property type="evidence" value="ECO:0007669"/>
    <property type="project" value="UniProtKB-EC"/>
</dbReference>
<dbReference type="GO" id="GO:0008168">
    <property type="term" value="F:methyltransferase activity"/>
    <property type="evidence" value="ECO:0007669"/>
    <property type="project" value="UniProtKB-KW"/>
</dbReference>
<dbReference type="Pfam" id="PF02548">
    <property type="entry name" value="Pantoate_transf"/>
    <property type="match status" value="1"/>
</dbReference>
<gene>
    <name evidence="6" type="ORF">A8M32_04905</name>
</gene>
<evidence type="ECO:0000256" key="1">
    <source>
        <dbReference type="ARBA" id="ARBA00008676"/>
    </source>
</evidence>
<dbReference type="InterPro" id="IPR040442">
    <property type="entry name" value="Pyrv_kinase-like_dom_sf"/>
</dbReference>